<evidence type="ECO:0000256" key="5">
    <source>
        <dbReference type="SAM" id="MobiDB-lite"/>
    </source>
</evidence>
<dbReference type="GO" id="GO:0061630">
    <property type="term" value="F:ubiquitin protein ligase activity"/>
    <property type="evidence" value="ECO:0007669"/>
    <property type="project" value="UniProtKB-EC"/>
</dbReference>
<dbReference type="Gene3D" id="1.10.510.10">
    <property type="entry name" value="Transferase(Phosphotransferase) domain 1"/>
    <property type="match status" value="1"/>
</dbReference>
<evidence type="ECO:0000256" key="3">
    <source>
        <dbReference type="ARBA" id="ARBA00022786"/>
    </source>
</evidence>
<sequence length="921" mass="102929">MELLQPSHPPHHGIGTNTLYGFPSSGSNFGYGFHPEMNSQPPQLPYILEEAGDHEEEARDHEKVHVAVGKSMERAVALLQWSCKNFRDQEICVLHVHQPSHQIPTLLGKLPASKASSEVVAAYRKEEWAQTVKLLGSYVSLCNAEKVKASFVTIEADQVQKGIVDLVSVHGIRKLVMGAVPETCVKVKKSSRKANYAAKNAPSFCEIWFVKKGKHMWTREASEVPNALSPSSQPEITTAESLRSKSFQYSKSNAIHPECVSFFSDRFTHFAGSSNFVLGDTVHVEEPSLPVFSHSPHNLQSSFSPPSTSTSFENNSPGRMVSAISDPRVEEMSLYDQLTEAKIEAEASMNEVKKSSRKANYAAKNAPSFCEIWFVKKGKHMWTREASEVPNALSPSSQPEITTAESLRSKSFQYSKSNAIHPECVSFFSDRFTHFAGSSNFVLGDTVHVEEPSLPVFSHSPHNLQSSFSPPSTSTSFENNSPGRMVSAISDPRVEEMSLYDQLTEAKIEAEASMNEVFAEIMKRKKLEMEAIEAISKIKVFESAHAHEVRLRKEGEDALRTTIQEQEKVLEEREEVTRELQRTMRNVALLDSRAQEANRRCDEAVGELNLIQASISTLRQEKQRIRQQKTEALRWLERANLYNVSICQVQVLGKLQHPHLVTLLGACPEAWSLVYEYLPNGSLQNHLFRKSNNPPLLWNTRTRIIAEISSALCFLHSSQPEKIVHGDLKPDNVLLDADLSCKICEFGICRLVTEENLHCPSFRRGTEPKGAFTYTDPEFQRIGVLTPKSDIYSFGLIILQLLTGRLPTGLAAEVRKADSCGKLASILDSSAGEWPTFVARRLVDLGLQCCQLSGRDRPDMTPSLVRELEQLHVSEERPVPSYFLCPILQVSDASHLELELRNGTNIAISDGPSYLGWLMNQ</sequence>
<reference evidence="7" key="2">
    <citation type="journal article" date="2018" name="Sci. Data">
        <title>The draft genome sequence of cork oak.</title>
        <authorList>
            <person name="Ramos A.M."/>
            <person name="Usie A."/>
            <person name="Barbosa P."/>
            <person name="Barros P.M."/>
            <person name="Capote T."/>
            <person name="Chaves I."/>
            <person name="Simoes F."/>
            <person name="Abreu I."/>
            <person name="Carrasquinho I."/>
            <person name="Faro C."/>
            <person name="Guimaraes J.B."/>
            <person name="Mendonca D."/>
            <person name="Nobrega F."/>
            <person name="Rodrigues L."/>
            <person name="Saibo N.J.M."/>
            <person name="Varela M.C."/>
            <person name="Egas C."/>
            <person name="Matos J."/>
            <person name="Miguel C.M."/>
            <person name="Oliveira M.M."/>
            <person name="Ricardo C.P."/>
            <person name="Goncalves S."/>
        </authorList>
    </citation>
    <scope>NUCLEOTIDE SEQUENCE [LARGE SCALE GENOMIC DNA]</scope>
    <source>
        <strain evidence="7">HL8</strain>
    </source>
</reference>
<dbReference type="GO" id="GO:0005524">
    <property type="term" value="F:ATP binding"/>
    <property type="evidence" value="ECO:0007669"/>
    <property type="project" value="InterPro"/>
</dbReference>
<evidence type="ECO:0000259" key="6">
    <source>
        <dbReference type="PROSITE" id="PS50011"/>
    </source>
</evidence>
<dbReference type="Gene3D" id="3.30.200.20">
    <property type="entry name" value="Phosphorylase Kinase, domain 1"/>
    <property type="match status" value="1"/>
</dbReference>
<feature type="domain" description="Protein kinase" evidence="6">
    <location>
        <begin position="599"/>
        <end position="871"/>
    </location>
</feature>
<dbReference type="InterPro" id="IPR011009">
    <property type="entry name" value="Kinase-like_dom_sf"/>
</dbReference>
<dbReference type="InterPro" id="IPR014729">
    <property type="entry name" value="Rossmann-like_a/b/a_fold"/>
</dbReference>
<feature type="compositionally biased region" description="Low complexity" evidence="5">
    <location>
        <begin position="301"/>
        <end position="312"/>
    </location>
</feature>
<dbReference type="SUPFAM" id="SSF56112">
    <property type="entry name" value="Protein kinase-like (PK-like)"/>
    <property type="match status" value="1"/>
</dbReference>
<evidence type="ECO:0000313" key="7">
    <source>
        <dbReference type="EMBL" id="KAK7856809.1"/>
    </source>
</evidence>
<comment type="caution">
    <text evidence="7">The sequence shown here is derived from an EMBL/GenBank/DDBJ whole genome shotgun (WGS) entry which is preliminary data.</text>
</comment>
<name>A0AAW0LZT2_QUESU</name>
<organism evidence="7">
    <name type="scientific">Quercus suber</name>
    <name type="common">Cork oak</name>
    <dbReference type="NCBI Taxonomy" id="58331"/>
    <lineage>
        <taxon>Eukaryota</taxon>
        <taxon>Viridiplantae</taxon>
        <taxon>Streptophyta</taxon>
        <taxon>Embryophyta</taxon>
        <taxon>Tracheophyta</taxon>
        <taxon>Spermatophyta</taxon>
        <taxon>Magnoliopsida</taxon>
        <taxon>eudicotyledons</taxon>
        <taxon>Gunneridae</taxon>
        <taxon>Pentapetalae</taxon>
        <taxon>rosids</taxon>
        <taxon>fabids</taxon>
        <taxon>Fagales</taxon>
        <taxon>Fagaceae</taxon>
        <taxon>Quercus</taxon>
    </lineage>
</organism>
<dbReference type="InterPro" id="IPR008271">
    <property type="entry name" value="Ser/Thr_kinase_AS"/>
</dbReference>
<proteinExistence type="predicted"/>
<dbReference type="Gene3D" id="3.40.50.620">
    <property type="entry name" value="HUPs"/>
    <property type="match status" value="1"/>
</dbReference>
<dbReference type="InterPro" id="IPR000719">
    <property type="entry name" value="Prot_kinase_dom"/>
</dbReference>
<reference evidence="7" key="1">
    <citation type="submission" date="2017-12" db="EMBL/GenBank/DDBJ databases">
        <authorList>
            <person name="Barbosa P."/>
            <person name="Usie A."/>
            <person name="Ramos A.M."/>
        </authorList>
    </citation>
    <scope>NUCLEOTIDE SEQUENCE</scope>
    <source>
        <strain evidence="7">HL8</strain>
        <tissue evidence="7">Leaves</tissue>
    </source>
</reference>
<protein>
    <recommendedName>
        <fullName evidence="2">RING-type E3 ubiquitin transferase</fullName>
        <ecNumber evidence="2">2.3.2.27</ecNumber>
    </recommendedName>
</protein>
<feature type="compositionally biased region" description="Low complexity" evidence="5">
    <location>
        <begin position="466"/>
        <end position="477"/>
    </location>
</feature>
<comment type="catalytic activity">
    <reaction evidence="1">
        <text>S-ubiquitinyl-[E2 ubiquitin-conjugating enzyme]-L-cysteine + [acceptor protein]-L-lysine = [E2 ubiquitin-conjugating enzyme]-L-cysteine + N(6)-ubiquitinyl-[acceptor protein]-L-lysine.</text>
        <dbReference type="EC" id="2.3.2.27"/>
    </reaction>
</comment>
<evidence type="ECO:0000256" key="2">
    <source>
        <dbReference type="ARBA" id="ARBA00012483"/>
    </source>
</evidence>
<keyword evidence="4" id="KW-0175">Coiled coil</keyword>
<dbReference type="SMART" id="SM00220">
    <property type="entry name" value="S_TKc"/>
    <property type="match status" value="1"/>
</dbReference>
<gene>
    <name evidence="7" type="primary">PUB33_14</name>
    <name evidence="7" type="ORF">CFP56_021552</name>
</gene>
<dbReference type="SUPFAM" id="SSF52402">
    <property type="entry name" value="Adenine nucleotide alpha hydrolases-like"/>
    <property type="match status" value="1"/>
</dbReference>
<dbReference type="EC" id="2.3.2.27" evidence="2"/>
<dbReference type="CDD" id="cd01989">
    <property type="entry name" value="USP_STK_Ubox_N"/>
    <property type="match status" value="1"/>
</dbReference>
<feature type="region of interest" description="Disordered" evidence="5">
    <location>
        <begin position="460"/>
        <end position="480"/>
    </location>
</feature>
<dbReference type="PROSITE" id="PS50011">
    <property type="entry name" value="PROTEIN_KINASE_DOM"/>
    <property type="match status" value="1"/>
</dbReference>
<dbReference type="PANTHER" id="PTHR45647">
    <property type="entry name" value="OS02G0152300 PROTEIN"/>
    <property type="match status" value="1"/>
</dbReference>
<accession>A0AAW0LZT2</accession>
<feature type="coiled-coil region" evidence="4">
    <location>
        <begin position="559"/>
        <end position="628"/>
    </location>
</feature>
<feature type="region of interest" description="Disordered" evidence="5">
    <location>
        <begin position="295"/>
        <end position="315"/>
    </location>
</feature>
<dbReference type="EMBL" id="PKMF04000033">
    <property type="protein sequence ID" value="KAK7856809.1"/>
    <property type="molecule type" value="Genomic_DNA"/>
</dbReference>
<dbReference type="PROSITE" id="PS00108">
    <property type="entry name" value="PROTEIN_KINASE_ST"/>
    <property type="match status" value="1"/>
</dbReference>
<evidence type="ECO:0000256" key="4">
    <source>
        <dbReference type="SAM" id="Coils"/>
    </source>
</evidence>
<keyword evidence="3" id="KW-0833">Ubl conjugation pathway</keyword>
<reference evidence="7" key="3">
    <citation type="submission" date="2023-07" db="EMBL/GenBank/DDBJ databases">
        <title>An improved reference 1 genome and first organelle genomes of Quercus suber.</title>
        <authorList>
            <consortium name="Genosuber Consortium"/>
            <person name="Usie A."/>
            <person name="Serra O."/>
            <person name="Barros P."/>
        </authorList>
    </citation>
    <scope>NUCLEOTIDE SEQUENCE</scope>
    <source>
        <strain evidence="7">HL8</strain>
        <tissue evidence="7">Leaves</tissue>
    </source>
</reference>
<dbReference type="InterPro" id="IPR051348">
    <property type="entry name" value="U-box_ubiquitin_ligases"/>
</dbReference>
<dbReference type="Pfam" id="PF07714">
    <property type="entry name" value="PK_Tyr_Ser-Thr"/>
    <property type="match status" value="1"/>
</dbReference>
<dbReference type="AlphaFoldDB" id="A0AAW0LZT2"/>
<dbReference type="GO" id="GO:0004672">
    <property type="term" value="F:protein kinase activity"/>
    <property type="evidence" value="ECO:0007669"/>
    <property type="project" value="InterPro"/>
</dbReference>
<evidence type="ECO:0000256" key="1">
    <source>
        <dbReference type="ARBA" id="ARBA00000900"/>
    </source>
</evidence>
<dbReference type="InterPro" id="IPR001245">
    <property type="entry name" value="Ser-Thr/Tyr_kinase_cat_dom"/>
</dbReference>
<dbReference type="PANTHER" id="PTHR45647:SF43">
    <property type="entry name" value="OS10G0100500 PROTEIN"/>
    <property type="match status" value="1"/>
</dbReference>